<dbReference type="RefSeq" id="WP_377239980.1">
    <property type="nucleotide sequence ID" value="NZ_JBHLXP010000001.1"/>
</dbReference>
<dbReference type="Pfam" id="PF14373">
    <property type="entry name" value="Imm_superinfect"/>
    <property type="match status" value="1"/>
</dbReference>
<keyword evidence="1" id="KW-1133">Transmembrane helix</keyword>
<keyword evidence="1" id="KW-0812">Transmembrane</keyword>
<evidence type="ECO:0000313" key="3">
    <source>
        <dbReference type="Proteomes" id="UP001589813"/>
    </source>
</evidence>
<sequence>MNELMQTFSNASPMFWATLIPLVLFIWFLPVILAVFFNRPHLKYIAIAAVPAGVSFIAWGALIIWACSGKVSGRFNQWFEKQQGRN</sequence>
<dbReference type="InterPro" id="IPR016410">
    <property type="entry name" value="Phage_imm"/>
</dbReference>
<feature type="transmembrane region" description="Helical" evidence="1">
    <location>
        <begin position="14"/>
        <end position="37"/>
    </location>
</feature>
<dbReference type="EMBL" id="JBHLXP010000001">
    <property type="protein sequence ID" value="MFC0047078.1"/>
    <property type="molecule type" value="Genomic_DNA"/>
</dbReference>
<dbReference type="Proteomes" id="UP001589813">
    <property type="component" value="Unassembled WGS sequence"/>
</dbReference>
<keyword evidence="3" id="KW-1185">Reference proteome</keyword>
<evidence type="ECO:0000256" key="1">
    <source>
        <dbReference type="SAM" id="Phobius"/>
    </source>
</evidence>
<name>A0ABV6BC32_9GAMM</name>
<accession>A0ABV6BC32</accession>
<gene>
    <name evidence="2" type="ORF">ACFFJP_02095</name>
</gene>
<protein>
    <submittedName>
        <fullName evidence="2">Superinfection immunity protein</fullName>
    </submittedName>
</protein>
<organism evidence="2 3">
    <name type="scientific">Rheinheimera tilapiae</name>
    <dbReference type="NCBI Taxonomy" id="875043"/>
    <lineage>
        <taxon>Bacteria</taxon>
        <taxon>Pseudomonadati</taxon>
        <taxon>Pseudomonadota</taxon>
        <taxon>Gammaproteobacteria</taxon>
        <taxon>Chromatiales</taxon>
        <taxon>Chromatiaceae</taxon>
        <taxon>Rheinheimera</taxon>
    </lineage>
</organism>
<evidence type="ECO:0000313" key="2">
    <source>
        <dbReference type="EMBL" id="MFC0047078.1"/>
    </source>
</evidence>
<proteinExistence type="predicted"/>
<comment type="caution">
    <text evidence="2">The sequence shown here is derived from an EMBL/GenBank/DDBJ whole genome shotgun (WGS) entry which is preliminary data.</text>
</comment>
<keyword evidence="1" id="KW-0472">Membrane</keyword>
<feature type="transmembrane region" description="Helical" evidence="1">
    <location>
        <begin position="44"/>
        <end position="66"/>
    </location>
</feature>
<reference evidence="2 3" key="1">
    <citation type="submission" date="2024-09" db="EMBL/GenBank/DDBJ databases">
        <authorList>
            <person name="Sun Q."/>
            <person name="Mori K."/>
        </authorList>
    </citation>
    <scope>NUCLEOTIDE SEQUENCE [LARGE SCALE GENOMIC DNA]</scope>
    <source>
        <strain evidence="2 3">KCTC 23315</strain>
    </source>
</reference>